<dbReference type="GeneTree" id="ENSGT00940000158959"/>
<feature type="region of interest" description="Disordered" evidence="2">
    <location>
        <begin position="122"/>
        <end position="201"/>
    </location>
</feature>
<dbReference type="GO" id="GO:0005525">
    <property type="term" value="F:GTP binding"/>
    <property type="evidence" value="ECO:0007669"/>
    <property type="project" value="InterPro"/>
</dbReference>
<evidence type="ECO:0000256" key="1">
    <source>
        <dbReference type="ARBA" id="ARBA00022741"/>
    </source>
</evidence>
<feature type="compositionally biased region" description="Low complexity" evidence="2">
    <location>
        <begin position="140"/>
        <end position="169"/>
    </location>
</feature>
<sequence>MLHLYFALWAPPGAAAPRVSAGTGAAPGVVSVSSFTLQTLNLVCSPLSVTLFSLCFHGSSGCAGAWRLGAVVGQHPGASIPRDRRGWWPHCLPGPGEGPALVFEQKRAPPWKCRSITGKHNRLRWRPLPTPAMGRRSPRTRTSTTCSRSSSSATAAWGRPRSSSGTPTTPSRPPSSAPSASTSRSRPSTGTTSASSCRSGSTQIKTYSWDNAQVLLVGNKCDMEDERVVSAEKGRQLAEHLGECWGGGHPSPPAIHYNAGLGAITPLKLQTVARHQK</sequence>
<feature type="chain" id="PRO_5034176781" evidence="3">
    <location>
        <begin position="16"/>
        <end position="277"/>
    </location>
</feature>
<dbReference type="SUPFAM" id="SSF52540">
    <property type="entry name" value="P-loop containing nucleoside triphosphate hydrolases"/>
    <property type="match status" value="1"/>
</dbReference>
<reference evidence="4" key="2">
    <citation type="submission" date="2025-09" db="UniProtKB">
        <authorList>
            <consortium name="Ensembl"/>
        </authorList>
    </citation>
    <scope>IDENTIFICATION</scope>
</reference>
<keyword evidence="1" id="KW-0547">Nucleotide-binding</keyword>
<dbReference type="Gene3D" id="3.40.50.300">
    <property type="entry name" value="P-loop containing nucleotide triphosphate hydrolases"/>
    <property type="match status" value="1"/>
</dbReference>
<keyword evidence="5" id="KW-1185">Reference proteome</keyword>
<dbReference type="InterPro" id="IPR027417">
    <property type="entry name" value="P-loop_NTPase"/>
</dbReference>
<dbReference type="GO" id="GO:0003924">
    <property type="term" value="F:GTPase activity"/>
    <property type="evidence" value="ECO:0007669"/>
    <property type="project" value="InterPro"/>
</dbReference>
<dbReference type="Pfam" id="PF00071">
    <property type="entry name" value="Ras"/>
    <property type="match status" value="1"/>
</dbReference>
<dbReference type="InterPro" id="IPR001806">
    <property type="entry name" value="Small_GTPase"/>
</dbReference>
<protein>
    <submittedName>
        <fullName evidence="4">RAB3A, member RAS oncogene family</fullName>
    </submittedName>
</protein>
<dbReference type="AlphaFoldDB" id="A0A8B9I0D9"/>
<accession>A0A8B9I0D9</accession>
<name>A0A8B9I0D9_9AVES</name>
<dbReference type="Proteomes" id="UP000694426">
    <property type="component" value="Unplaced"/>
</dbReference>
<proteinExistence type="predicted"/>
<evidence type="ECO:0000256" key="2">
    <source>
        <dbReference type="SAM" id="MobiDB-lite"/>
    </source>
</evidence>
<organism evidence="4 5">
    <name type="scientific">Anser brachyrhynchus</name>
    <name type="common">Pink-footed goose</name>
    <dbReference type="NCBI Taxonomy" id="132585"/>
    <lineage>
        <taxon>Eukaryota</taxon>
        <taxon>Metazoa</taxon>
        <taxon>Chordata</taxon>
        <taxon>Craniata</taxon>
        <taxon>Vertebrata</taxon>
        <taxon>Euteleostomi</taxon>
        <taxon>Archelosauria</taxon>
        <taxon>Archosauria</taxon>
        <taxon>Dinosauria</taxon>
        <taxon>Saurischia</taxon>
        <taxon>Theropoda</taxon>
        <taxon>Coelurosauria</taxon>
        <taxon>Aves</taxon>
        <taxon>Neognathae</taxon>
        <taxon>Galloanserae</taxon>
        <taxon>Anseriformes</taxon>
        <taxon>Anatidae</taxon>
        <taxon>Anserinae</taxon>
        <taxon>Anser</taxon>
    </lineage>
</organism>
<evidence type="ECO:0000313" key="5">
    <source>
        <dbReference type="Proteomes" id="UP000694426"/>
    </source>
</evidence>
<evidence type="ECO:0000256" key="3">
    <source>
        <dbReference type="SAM" id="SignalP"/>
    </source>
</evidence>
<keyword evidence="3" id="KW-0732">Signal</keyword>
<feature type="signal peptide" evidence="3">
    <location>
        <begin position="1"/>
        <end position="15"/>
    </location>
</feature>
<feature type="compositionally biased region" description="Low complexity" evidence="2">
    <location>
        <begin position="177"/>
        <end position="196"/>
    </location>
</feature>
<reference evidence="4" key="1">
    <citation type="submission" date="2025-08" db="UniProtKB">
        <authorList>
            <consortium name="Ensembl"/>
        </authorList>
    </citation>
    <scope>IDENTIFICATION</scope>
</reference>
<dbReference type="Ensembl" id="ENSABRT00000002394.1">
    <property type="protein sequence ID" value="ENSABRP00000001616.1"/>
    <property type="gene ID" value="ENSABRG00000001610.1"/>
</dbReference>
<evidence type="ECO:0000313" key="4">
    <source>
        <dbReference type="Ensembl" id="ENSABRP00000001616.1"/>
    </source>
</evidence>
<gene>
    <name evidence="4" type="primary">RAB3A</name>
</gene>